<sequence>MKVDLRNISKKYQGNSFYTLENINLQIDDNDFCVLLGPSGCGKTTLLRIIAGLNSITKGDLYFDNQKVNDIEPKDRDIAMVFQSYALYPHYNVYKNMAFGLKMKKERKDVVNHRVRGAAKLLNIEKHLFKKPKELSGGQQQRVALGRAIVRKPKLFLMDEPLSNLDAKLRESIRTELVSIHRMLGTTTVYVTHDQLEAMTMATKIVLMNNQVIQQIGRPEEFYNRPNNLFVSKFIGTPTINLFETVLLEDQLKFDDFDKFNLKVTEDQLEILKKEKTTKFTVGVRSEDIQIVKNENEAHGEFKIINVELLGMNKQVTCESRNGKKIVITTRKDFDKNIDDKIFVNYSKYLIFNSITENLVCD</sequence>
<dbReference type="InterPro" id="IPR015855">
    <property type="entry name" value="ABC_transpr_MalK-like"/>
</dbReference>
<accession>A0A2K8KGH7</accession>
<dbReference type="InterPro" id="IPR017871">
    <property type="entry name" value="ABC_transporter-like_CS"/>
</dbReference>
<dbReference type="Proteomes" id="UP000231179">
    <property type="component" value="Chromosome"/>
</dbReference>
<dbReference type="RefSeq" id="WP_100254347.1">
    <property type="nucleotide sequence ID" value="NZ_CP024870.1"/>
</dbReference>
<dbReference type="PANTHER" id="PTHR43875">
    <property type="entry name" value="MALTODEXTRIN IMPORT ATP-BINDING PROTEIN MSMX"/>
    <property type="match status" value="1"/>
</dbReference>
<dbReference type="GO" id="GO:0016887">
    <property type="term" value="F:ATP hydrolysis activity"/>
    <property type="evidence" value="ECO:0007669"/>
    <property type="project" value="InterPro"/>
</dbReference>
<dbReference type="PROSITE" id="PS50893">
    <property type="entry name" value="ABC_TRANSPORTER_2"/>
    <property type="match status" value="1"/>
</dbReference>
<dbReference type="SUPFAM" id="SSF52540">
    <property type="entry name" value="P-loop containing nucleoside triphosphate hydrolases"/>
    <property type="match status" value="1"/>
</dbReference>
<dbReference type="SUPFAM" id="SSF50331">
    <property type="entry name" value="MOP-like"/>
    <property type="match status" value="1"/>
</dbReference>
<dbReference type="Gene3D" id="3.40.50.300">
    <property type="entry name" value="P-loop containing nucleotide triphosphate hydrolases"/>
    <property type="match status" value="1"/>
</dbReference>
<name>A0A2K8KGH7_9MOLU</name>
<dbReference type="GO" id="GO:0008643">
    <property type="term" value="P:carbohydrate transport"/>
    <property type="evidence" value="ECO:0007669"/>
    <property type="project" value="InterPro"/>
</dbReference>
<dbReference type="GO" id="GO:0055052">
    <property type="term" value="C:ATP-binding cassette (ABC) transporter complex, substrate-binding subunit-containing"/>
    <property type="evidence" value="ECO:0007669"/>
    <property type="project" value="TreeGrafter"/>
</dbReference>
<dbReference type="PANTHER" id="PTHR43875:SF1">
    <property type="entry name" value="OSMOPROTECTIVE COMPOUNDS UPTAKE ATP-BINDING PROTEIN GGTA"/>
    <property type="match status" value="1"/>
</dbReference>
<evidence type="ECO:0000256" key="2">
    <source>
        <dbReference type="ARBA" id="ARBA00022741"/>
    </source>
</evidence>
<organism evidence="5 6">
    <name type="scientific">Spiroplasma clarkii</name>
    <dbReference type="NCBI Taxonomy" id="2139"/>
    <lineage>
        <taxon>Bacteria</taxon>
        <taxon>Bacillati</taxon>
        <taxon>Mycoplasmatota</taxon>
        <taxon>Mollicutes</taxon>
        <taxon>Entomoplasmatales</taxon>
        <taxon>Spiroplasmataceae</taxon>
        <taxon>Spiroplasma</taxon>
    </lineage>
</organism>
<evidence type="ECO:0000256" key="1">
    <source>
        <dbReference type="ARBA" id="ARBA00022448"/>
    </source>
</evidence>
<dbReference type="InterPro" id="IPR008995">
    <property type="entry name" value="Mo/tungstate-bd_C_term_dom"/>
</dbReference>
<keyword evidence="2" id="KW-0547">Nucleotide-binding</keyword>
<dbReference type="GO" id="GO:0005524">
    <property type="term" value="F:ATP binding"/>
    <property type="evidence" value="ECO:0007669"/>
    <property type="project" value="UniProtKB-KW"/>
</dbReference>
<evidence type="ECO:0000256" key="3">
    <source>
        <dbReference type="ARBA" id="ARBA00022840"/>
    </source>
</evidence>
<dbReference type="GO" id="GO:0140359">
    <property type="term" value="F:ABC-type transporter activity"/>
    <property type="evidence" value="ECO:0007669"/>
    <property type="project" value="InterPro"/>
</dbReference>
<dbReference type="InterPro" id="IPR003439">
    <property type="entry name" value="ABC_transporter-like_ATP-bd"/>
</dbReference>
<proteinExistence type="predicted"/>
<dbReference type="Pfam" id="PF00005">
    <property type="entry name" value="ABC_tran"/>
    <property type="match status" value="1"/>
</dbReference>
<dbReference type="CDD" id="cd03301">
    <property type="entry name" value="ABC_MalK_N"/>
    <property type="match status" value="1"/>
</dbReference>
<keyword evidence="3 5" id="KW-0067">ATP-binding</keyword>
<protein>
    <submittedName>
        <fullName evidence="5">Multiple sugar transport system ATP-binding protein</fullName>
    </submittedName>
</protein>
<dbReference type="InterPro" id="IPR012340">
    <property type="entry name" value="NA-bd_OB-fold"/>
</dbReference>
<dbReference type="SMART" id="SM00382">
    <property type="entry name" value="AAA"/>
    <property type="match status" value="1"/>
</dbReference>
<dbReference type="InterPro" id="IPR027417">
    <property type="entry name" value="P-loop_NTPase"/>
</dbReference>
<gene>
    <name evidence="5" type="primary">msmX</name>
    <name evidence="5" type="ORF">SCLAR_v1c04640</name>
</gene>
<reference evidence="5 6" key="1">
    <citation type="submission" date="2017-11" db="EMBL/GenBank/DDBJ databases">
        <title>Complete genome sequence of Spiroplasma clarkii CN-5 (DSM 19994).</title>
        <authorList>
            <person name="Tsai Y.-M."/>
            <person name="Chang A."/>
            <person name="Lo W.-S."/>
            <person name="Kuo C.-H."/>
        </authorList>
    </citation>
    <scope>NUCLEOTIDE SEQUENCE [LARGE SCALE GENOMIC DNA]</scope>
    <source>
        <strain evidence="5 6">CN-5</strain>
    </source>
</reference>
<evidence type="ECO:0000313" key="5">
    <source>
        <dbReference type="EMBL" id="ATX70785.1"/>
    </source>
</evidence>
<dbReference type="Gene3D" id="2.40.50.100">
    <property type="match status" value="1"/>
</dbReference>
<evidence type="ECO:0000259" key="4">
    <source>
        <dbReference type="PROSITE" id="PS50893"/>
    </source>
</evidence>
<feature type="domain" description="ABC transporter" evidence="4">
    <location>
        <begin position="3"/>
        <end position="235"/>
    </location>
</feature>
<dbReference type="PROSITE" id="PS00211">
    <property type="entry name" value="ABC_TRANSPORTER_1"/>
    <property type="match status" value="1"/>
</dbReference>
<dbReference type="InterPro" id="IPR003593">
    <property type="entry name" value="AAA+_ATPase"/>
</dbReference>
<keyword evidence="5" id="KW-0762">Sugar transport</keyword>
<dbReference type="InterPro" id="IPR047641">
    <property type="entry name" value="ABC_transpr_MalK/UgpC-like"/>
</dbReference>
<dbReference type="AlphaFoldDB" id="A0A2K8KGH7"/>
<dbReference type="Gene3D" id="2.40.50.140">
    <property type="entry name" value="Nucleic acid-binding proteins"/>
    <property type="match status" value="1"/>
</dbReference>
<keyword evidence="1" id="KW-0813">Transport</keyword>
<dbReference type="FunFam" id="3.40.50.300:FF:000042">
    <property type="entry name" value="Maltose/maltodextrin ABC transporter, ATP-binding protein"/>
    <property type="match status" value="1"/>
</dbReference>
<keyword evidence="6" id="KW-1185">Reference proteome</keyword>
<dbReference type="EMBL" id="CP024870">
    <property type="protein sequence ID" value="ATX70785.1"/>
    <property type="molecule type" value="Genomic_DNA"/>
</dbReference>
<evidence type="ECO:0000313" key="6">
    <source>
        <dbReference type="Proteomes" id="UP000231179"/>
    </source>
</evidence>